<dbReference type="PANTHER" id="PTHR46972">
    <property type="entry name" value="MONOOXYGENASE ASQM-RELATED"/>
    <property type="match status" value="1"/>
</dbReference>
<evidence type="ECO:0000313" key="7">
    <source>
        <dbReference type="Proteomes" id="UP001316803"/>
    </source>
</evidence>
<dbReference type="PANTHER" id="PTHR46972:SF1">
    <property type="entry name" value="FAD DEPENDENT OXIDOREDUCTASE DOMAIN-CONTAINING PROTEIN"/>
    <property type="match status" value="1"/>
</dbReference>
<evidence type="ECO:0000313" key="6">
    <source>
        <dbReference type="EMBL" id="KAK5951113.1"/>
    </source>
</evidence>
<keyword evidence="1" id="KW-0285">Flavoprotein</keyword>
<dbReference type="InterPro" id="IPR036188">
    <property type="entry name" value="FAD/NAD-bd_sf"/>
</dbReference>
<reference evidence="6 7" key="1">
    <citation type="submission" date="2022-12" db="EMBL/GenBank/DDBJ databases">
        <title>Genomic features and morphological characterization of a novel Knufia sp. strain isolated from spacecraft assembly facility.</title>
        <authorList>
            <person name="Teixeira M."/>
            <person name="Chander A.M."/>
            <person name="Stajich J.E."/>
            <person name="Venkateswaran K."/>
        </authorList>
    </citation>
    <scope>NUCLEOTIDE SEQUENCE [LARGE SCALE GENOMIC DNA]</scope>
    <source>
        <strain evidence="6 7">FJI-L2-BK-P2</strain>
    </source>
</reference>
<dbReference type="Pfam" id="PF01494">
    <property type="entry name" value="FAD_binding_3"/>
    <property type="match status" value="2"/>
</dbReference>
<gene>
    <name evidence="6" type="ORF">OHC33_007866</name>
</gene>
<evidence type="ECO:0000259" key="5">
    <source>
        <dbReference type="Pfam" id="PF01494"/>
    </source>
</evidence>
<evidence type="ECO:0000256" key="3">
    <source>
        <dbReference type="ARBA" id="ARBA00023002"/>
    </source>
</evidence>
<feature type="domain" description="FAD-binding" evidence="5">
    <location>
        <begin position="307"/>
        <end position="355"/>
    </location>
</feature>
<keyword evidence="2" id="KW-0274">FAD</keyword>
<dbReference type="EMBL" id="JAKLMC020000022">
    <property type="protein sequence ID" value="KAK5951113.1"/>
    <property type="molecule type" value="Genomic_DNA"/>
</dbReference>
<evidence type="ECO:0000256" key="1">
    <source>
        <dbReference type="ARBA" id="ARBA00022630"/>
    </source>
</evidence>
<organism evidence="6 7">
    <name type="scientific">Knufia fluminis</name>
    <dbReference type="NCBI Taxonomy" id="191047"/>
    <lineage>
        <taxon>Eukaryota</taxon>
        <taxon>Fungi</taxon>
        <taxon>Dikarya</taxon>
        <taxon>Ascomycota</taxon>
        <taxon>Pezizomycotina</taxon>
        <taxon>Eurotiomycetes</taxon>
        <taxon>Chaetothyriomycetidae</taxon>
        <taxon>Chaetothyriales</taxon>
        <taxon>Trichomeriaceae</taxon>
        <taxon>Knufia</taxon>
    </lineage>
</organism>
<name>A0AAN8EGR1_9EURO</name>
<accession>A0AAN8EGR1</accession>
<dbReference type="AlphaFoldDB" id="A0AAN8EGR1"/>
<dbReference type="Gene3D" id="3.50.50.60">
    <property type="entry name" value="FAD/NAD(P)-binding domain"/>
    <property type="match status" value="1"/>
</dbReference>
<keyword evidence="7" id="KW-1185">Reference proteome</keyword>
<dbReference type="GO" id="GO:0004497">
    <property type="term" value="F:monooxygenase activity"/>
    <property type="evidence" value="ECO:0007669"/>
    <property type="project" value="UniProtKB-KW"/>
</dbReference>
<keyword evidence="4" id="KW-0503">Monooxygenase</keyword>
<dbReference type="Proteomes" id="UP001316803">
    <property type="component" value="Unassembled WGS sequence"/>
</dbReference>
<evidence type="ECO:0000256" key="2">
    <source>
        <dbReference type="ARBA" id="ARBA00022827"/>
    </source>
</evidence>
<dbReference type="SUPFAM" id="SSF51905">
    <property type="entry name" value="FAD/NAD(P)-binding domain"/>
    <property type="match status" value="1"/>
</dbReference>
<keyword evidence="3" id="KW-0560">Oxidoreductase</keyword>
<dbReference type="GO" id="GO:0071949">
    <property type="term" value="F:FAD binding"/>
    <property type="evidence" value="ECO:0007669"/>
    <property type="project" value="InterPro"/>
</dbReference>
<dbReference type="PRINTS" id="PR00420">
    <property type="entry name" value="RNGMNOXGNASE"/>
</dbReference>
<comment type="caution">
    <text evidence="6">The sequence shown here is derived from an EMBL/GenBank/DDBJ whole genome shotgun (WGS) entry which is preliminary data.</text>
</comment>
<protein>
    <recommendedName>
        <fullName evidence="5">FAD-binding domain-containing protein</fullName>
    </recommendedName>
</protein>
<dbReference type="InterPro" id="IPR002938">
    <property type="entry name" value="FAD-bd"/>
</dbReference>
<feature type="domain" description="FAD-binding" evidence="5">
    <location>
        <begin position="7"/>
        <end position="177"/>
    </location>
</feature>
<evidence type="ECO:0000256" key="4">
    <source>
        <dbReference type="ARBA" id="ARBA00023033"/>
    </source>
</evidence>
<proteinExistence type="predicted"/>
<sequence>MLSTMLTIAITGAGPVGLTLARLLLQSSISSQVNITIYEKDASRTSRHSPGGTLDLHPPTGLAAIKKMGLWDEFCKYARFEGEEMRICDLNGTVYIHQTEAPPIEGFEARPEIDRVRLMEVLLESVPNEIIRWDRAVKEVVHEGDRWKLKFEDGSVEGPFDLIVGADGAWSKVRKALTDVEPSYAGICGISGSIDKESAGDKWEHISGMVGKGNNFSYSYGQSAMAQRMGDGTLRCSFYARREREWIEDLKANHDGDDVALKRVLLEKYKDWIADFKQWIVAAKDLWCAPLFELPVGHRFEHKMGLSLCGDAFHLMSPFAGEGVNAGMKDSLDLAATIEKAVTEQMELDSAVKAYEESVFERSVKFMTETLVNKTTMYAQDAPYPFFGVIVGAIAKETGYDLKKGWRSYLPVTRTVYGVCWMVGTFGALRRRITDMLRGKQEAIAV</sequence>